<dbReference type="EMBL" id="JBHRZI010000023">
    <property type="protein sequence ID" value="MFC3895197.1"/>
    <property type="molecule type" value="Genomic_DNA"/>
</dbReference>
<evidence type="ECO:0000313" key="1">
    <source>
        <dbReference type="EMBL" id="MFC3895197.1"/>
    </source>
</evidence>
<dbReference type="InterPro" id="IPR012349">
    <property type="entry name" value="Split_barrel_FMN-bd"/>
</dbReference>
<gene>
    <name evidence="1" type="ORF">ACFOWZ_27250</name>
</gene>
<dbReference type="Proteomes" id="UP001595690">
    <property type="component" value="Unassembled WGS sequence"/>
</dbReference>
<proteinExistence type="predicted"/>
<protein>
    <submittedName>
        <fullName evidence="1">Pyridoxamine 5'-phosphate oxidase family protein</fullName>
    </submittedName>
</protein>
<reference evidence="2" key="1">
    <citation type="journal article" date="2019" name="Int. J. Syst. Evol. Microbiol.">
        <title>The Global Catalogue of Microorganisms (GCM) 10K type strain sequencing project: providing services to taxonomists for standard genome sequencing and annotation.</title>
        <authorList>
            <consortium name="The Broad Institute Genomics Platform"/>
            <consortium name="The Broad Institute Genome Sequencing Center for Infectious Disease"/>
            <person name="Wu L."/>
            <person name="Ma J."/>
        </authorList>
    </citation>
    <scope>NUCLEOTIDE SEQUENCE [LARGE SCALE GENOMIC DNA]</scope>
    <source>
        <strain evidence="2">CGMCC 4.7405</strain>
    </source>
</reference>
<dbReference type="SUPFAM" id="SSF50475">
    <property type="entry name" value="FMN-binding split barrel"/>
    <property type="match status" value="1"/>
</dbReference>
<comment type="caution">
    <text evidence="1">The sequence shown here is derived from an EMBL/GenBank/DDBJ whole genome shotgun (WGS) entry which is preliminary data.</text>
</comment>
<dbReference type="RefSeq" id="WP_382376743.1">
    <property type="nucleotide sequence ID" value="NZ_JBHRZI010000023.1"/>
</dbReference>
<dbReference type="Gene3D" id="2.30.110.10">
    <property type="entry name" value="Electron Transport, Fmn-binding Protein, Chain A"/>
    <property type="match status" value="1"/>
</dbReference>
<keyword evidence="2" id="KW-1185">Reference proteome</keyword>
<dbReference type="Pfam" id="PF12900">
    <property type="entry name" value="Pyridox_ox_2"/>
    <property type="match status" value="1"/>
</dbReference>
<dbReference type="InterPro" id="IPR024747">
    <property type="entry name" value="Pyridox_Oxase-rel"/>
</dbReference>
<evidence type="ECO:0000313" key="2">
    <source>
        <dbReference type="Proteomes" id="UP001595690"/>
    </source>
</evidence>
<organism evidence="1 2">
    <name type="scientific">Lentzea rhizosphaerae</name>
    <dbReference type="NCBI Taxonomy" id="2041025"/>
    <lineage>
        <taxon>Bacteria</taxon>
        <taxon>Bacillati</taxon>
        <taxon>Actinomycetota</taxon>
        <taxon>Actinomycetes</taxon>
        <taxon>Pseudonocardiales</taxon>
        <taxon>Pseudonocardiaceae</taxon>
        <taxon>Lentzea</taxon>
    </lineage>
</organism>
<name>A0ABV8BZR5_9PSEU</name>
<sequence>MLTATAAELSQAECWEVLKTAHIGRVLYTRNAMPLAHPVPFVLHRGLIVFSLDPVTAAAVVRYGCHVGAFQADDLTGGDVAARSVTVHGELGLLEPGQIAAVEGCGLPAHGGEAVYVYLVPEVLIGRRIGDHR</sequence>
<accession>A0ABV8BZR5</accession>